<evidence type="ECO:0000259" key="3">
    <source>
        <dbReference type="Pfam" id="PF12484"/>
    </source>
</evidence>
<keyword evidence="5" id="KW-1185">Reference proteome</keyword>
<sequence>MDFGARPPEVNSAEMYAGPGSGSMLIAAAAWEVTAEELYSAASASHAIISTLTDHAWLSQAAVAMAAASAPYVAWIGATAVRAELTASQMRAAAGAYDTAFAATVPPPVVAANRTWLMFLTATNVLGVNAAAIAAAEAHYLEMWAQDAAAMYGYAAASATASTLTSFTGPDQVVDVTGVAEQSVAVAQAGAVSGATRASATLPDVASAVPQALQQLAQPLQLGTSSIASSGTNGWSLQDALEQLTMVAAPTSSGASTMSSSMSAMSSMSSVVKTLGASGAIAAPLEGDAATALGSALSGELARVGGWSAEQLPGLSAPESAVSAEVGKAVSLGPLSVPQSWASAAGASGPLVGQVSSAGIGAGSPGEIGGPGNMFGGLPFAGMAPRGEGGLSVATMRPGGVRHAVMPRPEFVG</sequence>
<reference evidence="4" key="1">
    <citation type="submission" date="2019-12" db="EMBL/GenBank/DDBJ databases">
        <title>Mycobacterium spongiae sp. nov.</title>
        <authorList>
            <person name="Stinear T."/>
        </authorList>
    </citation>
    <scope>NUCLEOTIDE SEQUENCE</scope>
    <source>
        <strain evidence="4">FSD4b-SM</strain>
    </source>
</reference>
<dbReference type="Pfam" id="PF12484">
    <property type="entry name" value="PPE-SVP"/>
    <property type="match status" value="1"/>
</dbReference>
<dbReference type="InterPro" id="IPR000030">
    <property type="entry name" value="PPE_dom"/>
</dbReference>
<gene>
    <name evidence="4" type="ORF">F6B93_02750</name>
</gene>
<feature type="domain" description="PPE family C-terminal" evidence="3">
    <location>
        <begin position="323"/>
        <end position="409"/>
    </location>
</feature>
<dbReference type="PANTHER" id="PTHR46766">
    <property type="entry name" value="GLUTAMINE-RICH PROTEIN 2"/>
    <property type="match status" value="1"/>
</dbReference>
<dbReference type="EMBL" id="CP046600">
    <property type="protein sequence ID" value="QUR66145.1"/>
    <property type="molecule type" value="Genomic_DNA"/>
</dbReference>
<evidence type="ECO:0000259" key="2">
    <source>
        <dbReference type="Pfam" id="PF00823"/>
    </source>
</evidence>
<name>A0A975PVI3_9MYCO</name>
<organism evidence="4 5">
    <name type="scientific">Mycobacterium spongiae</name>
    <dbReference type="NCBI Taxonomy" id="886343"/>
    <lineage>
        <taxon>Bacteria</taxon>
        <taxon>Bacillati</taxon>
        <taxon>Actinomycetota</taxon>
        <taxon>Actinomycetes</taxon>
        <taxon>Mycobacteriales</taxon>
        <taxon>Mycobacteriaceae</taxon>
        <taxon>Mycobacterium</taxon>
    </lineage>
</organism>
<protein>
    <submittedName>
        <fullName evidence="4">PPE domain-containing protein</fullName>
    </submittedName>
</protein>
<comment type="similarity">
    <text evidence="1">Belongs to the mycobacterial PPE family.</text>
</comment>
<dbReference type="KEGG" id="mspg:F6B93_02750"/>
<dbReference type="Proteomes" id="UP000682202">
    <property type="component" value="Chromosome"/>
</dbReference>
<evidence type="ECO:0000313" key="5">
    <source>
        <dbReference type="Proteomes" id="UP000682202"/>
    </source>
</evidence>
<dbReference type="AlphaFoldDB" id="A0A975PVI3"/>
<dbReference type="InterPro" id="IPR038332">
    <property type="entry name" value="PPE_sf"/>
</dbReference>
<dbReference type="GO" id="GO:0052572">
    <property type="term" value="P:response to host immune response"/>
    <property type="evidence" value="ECO:0007669"/>
    <property type="project" value="TreeGrafter"/>
</dbReference>
<dbReference type="Gene3D" id="1.20.1260.20">
    <property type="entry name" value="PPE superfamily"/>
    <property type="match status" value="1"/>
</dbReference>
<feature type="domain" description="PPE" evidence="2">
    <location>
        <begin position="2"/>
        <end position="165"/>
    </location>
</feature>
<evidence type="ECO:0000256" key="1">
    <source>
        <dbReference type="ARBA" id="ARBA00010652"/>
    </source>
</evidence>
<proteinExistence type="inferred from homology"/>
<dbReference type="InterPro" id="IPR022171">
    <property type="entry name" value="PPE_C"/>
</dbReference>
<dbReference type="Pfam" id="PF00823">
    <property type="entry name" value="PPE"/>
    <property type="match status" value="1"/>
</dbReference>
<dbReference type="RefSeq" id="WP_211697624.1">
    <property type="nucleotide sequence ID" value="NZ_CP046600.1"/>
</dbReference>
<dbReference type="PANTHER" id="PTHR46766:SF1">
    <property type="entry name" value="GLUTAMINE-RICH PROTEIN 2"/>
    <property type="match status" value="1"/>
</dbReference>
<dbReference type="SUPFAM" id="SSF140459">
    <property type="entry name" value="PE/PPE dimer-like"/>
    <property type="match status" value="1"/>
</dbReference>
<accession>A0A975PVI3</accession>
<evidence type="ECO:0000313" key="4">
    <source>
        <dbReference type="EMBL" id="QUR66145.1"/>
    </source>
</evidence>